<dbReference type="eggNOG" id="KOG4200">
    <property type="taxonomic scope" value="Eukaryota"/>
</dbReference>
<feature type="transmembrane region" description="Helical" evidence="7">
    <location>
        <begin position="457"/>
        <end position="481"/>
    </location>
</feature>
<dbReference type="PANTHER" id="PTHR21212">
    <property type="entry name" value="BERNARDINELLI-SEIP CONGENITAL LIPODYSTROPHY 2 HOMOLOG BSCL2 PROTEIN"/>
    <property type="match status" value="1"/>
</dbReference>
<evidence type="ECO:0000313" key="9">
    <source>
        <dbReference type="Proteomes" id="UP000030645"/>
    </source>
</evidence>
<evidence type="ECO:0000256" key="3">
    <source>
        <dbReference type="ARBA" id="ARBA00022824"/>
    </source>
</evidence>
<organism evidence="8 9">
    <name type="scientific">Morus notabilis</name>
    <dbReference type="NCBI Taxonomy" id="981085"/>
    <lineage>
        <taxon>Eukaryota</taxon>
        <taxon>Viridiplantae</taxon>
        <taxon>Streptophyta</taxon>
        <taxon>Embryophyta</taxon>
        <taxon>Tracheophyta</taxon>
        <taxon>Spermatophyta</taxon>
        <taxon>Magnoliopsida</taxon>
        <taxon>eudicotyledons</taxon>
        <taxon>Gunneridae</taxon>
        <taxon>Pentapetalae</taxon>
        <taxon>rosids</taxon>
        <taxon>fabids</taxon>
        <taxon>Rosales</taxon>
        <taxon>Moraceae</taxon>
        <taxon>Moreae</taxon>
        <taxon>Morus</taxon>
    </lineage>
</organism>
<keyword evidence="5" id="KW-0443">Lipid metabolism</keyword>
<reference evidence="9" key="1">
    <citation type="submission" date="2013-01" db="EMBL/GenBank/DDBJ databases">
        <title>Draft Genome Sequence of a Mulberry Tree, Morus notabilis C.K. Schneid.</title>
        <authorList>
            <person name="He N."/>
            <person name="Zhao S."/>
        </authorList>
    </citation>
    <scope>NUCLEOTIDE SEQUENCE</scope>
</reference>
<keyword evidence="9" id="KW-1185">Reference proteome</keyword>
<dbReference type="Proteomes" id="UP000030645">
    <property type="component" value="Unassembled WGS sequence"/>
</dbReference>
<dbReference type="EMBL" id="KE346340">
    <property type="protein sequence ID" value="EXC33470.1"/>
    <property type="molecule type" value="Genomic_DNA"/>
</dbReference>
<name>W9SL08_9ROSA</name>
<gene>
    <name evidence="8" type="ORF">L484_003515</name>
</gene>
<accession>W9SL08</accession>
<keyword evidence="6 7" id="KW-0472">Membrane</keyword>
<feature type="transmembrane region" description="Helical" evidence="7">
    <location>
        <begin position="164"/>
        <end position="182"/>
    </location>
</feature>
<keyword evidence="2 7" id="KW-0812">Transmembrane</keyword>
<evidence type="ECO:0000256" key="4">
    <source>
        <dbReference type="ARBA" id="ARBA00022989"/>
    </source>
</evidence>
<dbReference type="STRING" id="981085.W9SL08"/>
<dbReference type="KEGG" id="mnt:21387049"/>
<evidence type="ECO:0000256" key="5">
    <source>
        <dbReference type="ARBA" id="ARBA00023098"/>
    </source>
</evidence>
<evidence type="ECO:0000256" key="6">
    <source>
        <dbReference type="ARBA" id="ARBA00023136"/>
    </source>
</evidence>
<dbReference type="Pfam" id="PF06775">
    <property type="entry name" value="Seipin"/>
    <property type="match status" value="1"/>
</dbReference>
<dbReference type="InterPro" id="IPR009617">
    <property type="entry name" value="Seipin"/>
</dbReference>
<dbReference type="GO" id="GO:0140042">
    <property type="term" value="P:lipid droplet formation"/>
    <property type="evidence" value="ECO:0007669"/>
    <property type="project" value="UniProtKB-ARBA"/>
</dbReference>
<comment type="subcellular location">
    <subcellularLocation>
        <location evidence="1">Endoplasmic reticulum membrane</location>
        <topology evidence="1">Multi-pass membrane protein</topology>
    </subcellularLocation>
</comment>
<proteinExistence type="predicted"/>
<evidence type="ECO:0000256" key="7">
    <source>
        <dbReference type="SAM" id="Phobius"/>
    </source>
</evidence>
<dbReference type="CDD" id="cd23995">
    <property type="entry name" value="Seipin_BSCL2_like"/>
    <property type="match status" value="1"/>
</dbReference>
<dbReference type="GO" id="GO:0005789">
    <property type="term" value="C:endoplasmic reticulum membrane"/>
    <property type="evidence" value="ECO:0007669"/>
    <property type="project" value="UniProtKB-SubCell"/>
</dbReference>
<keyword evidence="3" id="KW-0256">Endoplasmic reticulum</keyword>
<feature type="transmembrane region" description="Helical" evidence="7">
    <location>
        <begin position="203"/>
        <end position="220"/>
    </location>
</feature>
<dbReference type="OrthoDB" id="3990054at2759"/>
<feature type="transmembrane region" description="Helical" evidence="7">
    <location>
        <begin position="232"/>
        <end position="265"/>
    </location>
</feature>
<dbReference type="PANTHER" id="PTHR21212:SF0">
    <property type="entry name" value="SEIPIN"/>
    <property type="match status" value="1"/>
</dbReference>
<dbReference type="GO" id="GO:0006629">
    <property type="term" value="P:lipid metabolic process"/>
    <property type="evidence" value="ECO:0007669"/>
    <property type="project" value="UniProtKB-KW"/>
</dbReference>
<evidence type="ECO:0000313" key="8">
    <source>
        <dbReference type="EMBL" id="EXC33470.1"/>
    </source>
</evidence>
<evidence type="ECO:0008006" key="10">
    <source>
        <dbReference type="Google" id="ProtNLM"/>
    </source>
</evidence>
<protein>
    <recommendedName>
        <fullName evidence="10">Seipin</fullName>
    </recommendedName>
</protein>
<dbReference type="AlphaFoldDB" id="W9SL08"/>
<evidence type="ECO:0000256" key="2">
    <source>
        <dbReference type="ARBA" id="ARBA00022692"/>
    </source>
</evidence>
<sequence length="497" mass="56248">MDLPTSTDRNDDDDDAPFFDALDEFPFSDCLVFFSDDSASSPETPPTAVTLRRRRSASTIISVNESKDSTLDSSVITEVDSIVDKRVDFEDKKRRDYRSFEKKGDKSSESIQDDEHSAVTTASQIYVGDSVDSAAERDGGSLYNLLIFMAVLVIKAIGFQINLIIAFVTFPVWGTYNVYMFVTDPFRLMRRSRDCVIRKLWKLCELAFGLISPYIHQWLKKHKAISNVALRWGWGLLCSCYVCFILFGLLASSFVISGIMVKYFVEEPLQMKQVLNFDFTKHRPVAYVPITSCASVGCDIDCEKQMEDRRRTGFRAIPSGHKVKAIVSMTLPESEYNRNLGMFQVRVDFLSGNGEILASSRRPCMIQFRSEPIRLLSTAVKIAPLLAGYLSESQTLNVKFKGFSEGAIPTACLKVTVEQRAEYPPGAGIPELYDASLIISSELPFFRRILWYWKKTIFIWITMASFMTLVLCTLVFCRPIIMPRSRPSIRAVRHGAD</sequence>
<keyword evidence="4 7" id="KW-1133">Transmembrane helix</keyword>
<evidence type="ECO:0000256" key="1">
    <source>
        <dbReference type="ARBA" id="ARBA00004477"/>
    </source>
</evidence>